<dbReference type="GO" id="GO:1903865">
    <property type="term" value="C:sigma factor antagonist complex"/>
    <property type="evidence" value="ECO:0000318"/>
    <property type="project" value="GO_Central"/>
</dbReference>
<dbReference type="InterPro" id="IPR007624">
    <property type="entry name" value="RNA_pol_sigma70_r3"/>
</dbReference>
<dbReference type="EMBL" id="GL377602">
    <property type="protein sequence ID" value="EFJ20599.1"/>
    <property type="molecule type" value="Genomic_DNA"/>
</dbReference>
<name>D8S5I2_SELML</name>
<dbReference type="NCBIfam" id="TIGR02937">
    <property type="entry name" value="sigma70-ECF"/>
    <property type="match status" value="1"/>
</dbReference>
<dbReference type="SUPFAM" id="SSF88946">
    <property type="entry name" value="Sigma2 domain of RNA polymerase sigma factors"/>
    <property type="match status" value="1"/>
</dbReference>
<dbReference type="InterPro" id="IPR007627">
    <property type="entry name" value="RNA_pol_sigma70_r2"/>
</dbReference>
<gene>
    <name evidence="10" type="ORF">SELMODRAFT_177039</name>
</gene>
<evidence type="ECO:0000256" key="3">
    <source>
        <dbReference type="ARBA" id="ARBA00023082"/>
    </source>
</evidence>
<evidence type="ECO:0000259" key="9">
    <source>
        <dbReference type="Pfam" id="PF04545"/>
    </source>
</evidence>
<evidence type="ECO:0000313" key="11">
    <source>
        <dbReference type="Proteomes" id="UP000001514"/>
    </source>
</evidence>
<keyword evidence="5" id="KW-0804">Transcription</keyword>
<dbReference type="InParanoid" id="D8S5I2"/>
<dbReference type="KEGG" id="smo:SELMODRAFT_177039"/>
<dbReference type="InterPro" id="IPR007630">
    <property type="entry name" value="RNA_pol_sigma70_r4"/>
</dbReference>
<dbReference type="Gramene" id="EFJ20599">
    <property type="protein sequence ID" value="EFJ20599"/>
    <property type="gene ID" value="SELMODRAFT_177039"/>
</dbReference>
<proteinExistence type="inferred from homology"/>
<keyword evidence="2" id="KW-0805">Transcription regulation</keyword>
<evidence type="ECO:0000313" key="10">
    <source>
        <dbReference type="EMBL" id="EFJ20599.1"/>
    </source>
</evidence>
<dbReference type="GO" id="GO:0009507">
    <property type="term" value="C:chloroplast"/>
    <property type="evidence" value="ECO:0000318"/>
    <property type="project" value="GO_Central"/>
</dbReference>
<feature type="region of interest" description="Disordered" evidence="6">
    <location>
        <begin position="90"/>
        <end position="134"/>
    </location>
</feature>
<dbReference type="InterPro" id="IPR050239">
    <property type="entry name" value="Sigma-70_RNA_pol_init_factors"/>
</dbReference>
<dbReference type="GO" id="GO:0000976">
    <property type="term" value="F:transcription cis-regulatory region binding"/>
    <property type="evidence" value="ECO:0000318"/>
    <property type="project" value="GO_Central"/>
</dbReference>
<dbReference type="PANTHER" id="PTHR30603:SF4">
    <property type="entry name" value="RNA POLYMERASE SIGMA FACTOR SIGE, CHLOROPLASTIC_MITOCHONDRIAL"/>
    <property type="match status" value="1"/>
</dbReference>
<feature type="domain" description="RNA polymerase sigma-70 region 4" evidence="9">
    <location>
        <begin position="389"/>
        <end position="444"/>
    </location>
</feature>
<keyword evidence="3" id="KW-0731">Sigma factor</keyword>
<dbReference type="GO" id="GO:0016987">
    <property type="term" value="F:sigma factor activity"/>
    <property type="evidence" value="ECO:0000318"/>
    <property type="project" value="GO_Central"/>
</dbReference>
<dbReference type="Pfam" id="PF04542">
    <property type="entry name" value="Sigma70_r2"/>
    <property type="match status" value="1"/>
</dbReference>
<dbReference type="InterPro" id="IPR000943">
    <property type="entry name" value="RNA_pol_sigma70"/>
</dbReference>
<dbReference type="Gene3D" id="1.20.140.160">
    <property type="match status" value="1"/>
</dbReference>
<evidence type="ECO:0000256" key="4">
    <source>
        <dbReference type="ARBA" id="ARBA00023125"/>
    </source>
</evidence>
<dbReference type="Gene3D" id="1.10.601.10">
    <property type="entry name" value="RNA Polymerase Primary Sigma Factor"/>
    <property type="match status" value="1"/>
</dbReference>
<dbReference type="OrthoDB" id="47406at2759"/>
<dbReference type="STRING" id="88036.D8S5I2"/>
<accession>D8S5I2</accession>
<dbReference type="InterPro" id="IPR013325">
    <property type="entry name" value="RNA_pol_sigma_r2"/>
</dbReference>
<dbReference type="InterPro" id="IPR014284">
    <property type="entry name" value="RNA_pol_sigma-70_dom"/>
</dbReference>
<dbReference type="InterPro" id="IPR013324">
    <property type="entry name" value="RNA_pol_sigma_r3/r4-like"/>
</dbReference>
<dbReference type="GO" id="GO:0003899">
    <property type="term" value="F:DNA-directed RNA polymerase activity"/>
    <property type="evidence" value="ECO:0000318"/>
    <property type="project" value="GO_Central"/>
</dbReference>
<evidence type="ECO:0000256" key="1">
    <source>
        <dbReference type="ARBA" id="ARBA00007788"/>
    </source>
</evidence>
<dbReference type="HOGENOM" id="CLU_597726_0_0_1"/>
<evidence type="ECO:0000256" key="5">
    <source>
        <dbReference type="ARBA" id="ARBA00023163"/>
    </source>
</evidence>
<protein>
    <recommendedName>
        <fullName evidence="12">RNA polymerase sigma-70 domain-containing protein</fullName>
    </recommendedName>
</protein>
<dbReference type="PRINTS" id="PR00046">
    <property type="entry name" value="SIGMA70FCT"/>
</dbReference>
<dbReference type="Pfam" id="PF04545">
    <property type="entry name" value="Sigma70_r4"/>
    <property type="match status" value="1"/>
</dbReference>
<evidence type="ECO:0000256" key="2">
    <source>
        <dbReference type="ARBA" id="ARBA00023015"/>
    </source>
</evidence>
<sequence>MERMGLWLHPSPPSFLESRSKLLAPGRFLEVSNGLELNQSKQRRRRRRVSKIAAAGLTRSSQSIEAADYQAGPARQIENAVAALEDAFNQVSTSGPDGSEEGFAKRGDRVSRKRTDRATGGSSGTPSNGGDLWSDESEELIRSSFGVKPVDWGNLHHRYLTSQEEIELVELLTPVKHLHQVRSELRRVLRREPSDDEWATAANTDFRTLRRRLQLGEAAQNKLIEHNCRLVLFLARRYERDAGSFSLEDLCQEGVKGLIDAMDHFNPGKGTRFSTYAIFWIRTAMVRAITRTGQVIRLPFSFAAKKVEIRKARRELRVELGRNPSDEEVMERTGLDPVQFWNIYYYSNFRVRSLNETVRGTDEEFLEYLPETGDIVSESSEVREEIVTALQRLKDKERMVLQHRYGLEDGAIAVKSLREVGRRLNMSQEMVRRYEASALERLRHQEEAKSLRSCLASI</sequence>
<dbReference type="PANTHER" id="PTHR30603">
    <property type="entry name" value="RNA POLYMERASE SIGMA FACTOR RPO"/>
    <property type="match status" value="1"/>
</dbReference>
<comment type="similarity">
    <text evidence="1">Belongs to the sigma-70 factor family.</text>
</comment>
<dbReference type="CDD" id="cd06171">
    <property type="entry name" value="Sigma70_r4"/>
    <property type="match status" value="1"/>
</dbReference>
<evidence type="ECO:0008006" key="12">
    <source>
        <dbReference type="Google" id="ProtNLM"/>
    </source>
</evidence>
<organism evidence="11">
    <name type="scientific">Selaginella moellendorffii</name>
    <name type="common">Spikemoss</name>
    <dbReference type="NCBI Taxonomy" id="88036"/>
    <lineage>
        <taxon>Eukaryota</taxon>
        <taxon>Viridiplantae</taxon>
        <taxon>Streptophyta</taxon>
        <taxon>Embryophyta</taxon>
        <taxon>Tracheophyta</taxon>
        <taxon>Lycopodiopsida</taxon>
        <taxon>Selaginellales</taxon>
        <taxon>Selaginellaceae</taxon>
        <taxon>Selaginella</taxon>
    </lineage>
</organism>
<reference evidence="10 11" key="1">
    <citation type="journal article" date="2011" name="Science">
        <title>The Selaginella genome identifies genetic changes associated with the evolution of vascular plants.</title>
        <authorList>
            <person name="Banks J.A."/>
            <person name="Nishiyama T."/>
            <person name="Hasebe M."/>
            <person name="Bowman J.L."/>
            <person name="Gribskov M."/>
            <person name="dePamphilis C."/>
            <person name="Albert V.A."/>
            <person name="Aono N."/>
            <person name="Aoyama T."/>
            <person name="Ambrose B.A."/>
            <person name="Ashton N.W."/>
            <person name="Axtell M.J."/>
            <person name="Barker E."/>
            <person name="Barker M.S."/>
            <person name="Bennetzen J.L."/>
            <person name="Bonawitz N.D."/>
            <person name="Chapple C."/>
            <person name="Cheng C."/>
            <person name="Correa L.G."/>
            <person name="Dacre M."/>
            <person name="DeBarry J."/>
            <person name="Dreyer I."/>
            <person name="Elias M."/>
            <person name="Engstrom E.M."/>
            <person name="Estelle M."/>
            <person name="Feng L."/>
            <person name="Finet C."/>
            <person name="Floyd S.K."/>
            <person name="Frommer W.B."/>
            <person name="Fujita T."/>
            <person name="Gramzow L."/>
            <person name="Gutensohn M."/>
            <person name="Harholt J."/>
            <person name="Hattori M."/>
            <person name="Heyl A."/>
            <person name="Hirai T."/>
            <person name="Hiwatashi Y."/>
            <person name="Ishikawa M."/>
            <person name="Iwata M."/>
            <person name="Karol K.G."/>
            <person name="Koehler B."/>
            <person name="Kolukisaoglu U."/>
            <person name="Kubo M."/>
            <person name="Kurata T."/>
            <person name="Lalonde S."/>
            <person name="Li K."/>
            <person name="Li Y."/>
            <person name="Litt A."/>
            <person name="Lyons E."/>
            <person name="Manning G."/>
            <person name="Maruyama T."/>
            <person name="Michael T.P."/>
            <person name="Mikami K."/>
            <person name="Miyazaki S."/>
            <person name="Morinaga S."/>
            <person name="Murata T."/>
            <person name="Mueller-Roeber B."/>
            <person name="Nelson D.R."/>
            <person name="Obara M."/>
            <person name="Oguri Y."/>
            <person name="Olmstead R.G."/>
            <person name="Onodera N."/>
            <person name="Petersen B.L."/>
            <person name="Pils B."/>
            <person name="Prigge M."/>
            <person name="Rensing S.A."/>
            <person name="Riano-Pachon D.M."/>
            <person name="Roberts A.W."/>
            <person name="Sato Y."/>
            <person name="Scheller H.V."/>
            <person name="Schulz B."/>
            <person name="Schulz C."/>
            <person name="Shakirov E.V."/>
            <person name="Shibagaki N."/>
            <person name="Shinohara N."/>
            <person name="Shippen D.E."/>
            <person name="Soerensen I."/>
            <person name="Sotooka R."/>
            <person name="Sugimoto N."/>
            <person name="Sugita M."/>
            <person name="Sumikawa N."/>
            <person name="Tanurdzic M."/>
            <person name="Theissen G."/>
            <person name="Ulvskov P."/>
            <person name="Wakazuki S."/>
            <person name="Weng J.K."/>
            <person name="Willats W.W."/>
            <person name="Wipf D."/>
            <person name="Wolf P.G."/>
            <person name="Yang L."/>
            <person name="Zimmer A.D."/>
            <person name="Zhu Q."/>
            <person name="Mitros T."/>
            <person name="Hellsten U."/>
            <person name="Loque D."/>
            <person name="Otillar R."/>
            <person name="Salamov A."/>
            <person name="Schmutz J."/>
            <person name="Shapiro H."/>
            <person name="Lindquist E."/>
            <person name="Lucas S."/>
            <person name="Rokhsar D."/>
            <person name="Grigoriev I.V."/>
        </authorList>
    </citation>
    <scope>NUCLEOTIDE SEQUENCE [LARGE SCALE GENOMIC DNA]</scope>
</reference>
<dbReference type="Pfam" id="PF04539">
    <property type="entry name" value="Sigma70_r3"/>
    <property type="match status" value="1"/>
</dbReference>
<dbReference type="eggNOG" id="ENOG502QRMD">
    <property type="taxonomic scope" value="Eukaryota"/>
</dbReference>
<dbReference type="GO" id="GO:0006352">
    <property type="term" value="P:DNA-templated transcription initiation"/>
    <property type="evidence" value="ECO:0007669"/>
    <property type="project" value="InterPro"/>
</dbReference>
<dbReference type="GO" id="GO:0006355">
    <property type="term" value="P:regulation of DNA-templated transcription"/>
    <property type="evidence" value="ECO:0000318"/>
    <property type="project" value="GO_Central"/>
</dbReference>
<dbReference type="AlphaFoldDB" id="D8S5I2"/>
<keyword evidence="11" id="KW-1185">Reference proteome</keyword>
<evidence type="ECO:0000256" key="6">
    <source>
        <dbReference type="SAM" id="MobiDB-lite"/>
    </source>
</evidence>
<dbReference type="Proteomes" id="UP000001514">
    <property type="component" value="Unassembled WGS sequence"/>
</dbReference>
<evidence type="ECO:0000259" key="7">
    <source>
        <dbReference type="Pfam" id="PF04539"/>
    </source>
</evidence>
<feature type="domain" description="RNA polymerase sigma-70 region 2" evidence="8">
    <location>
        <begin position="223"/>
        <end position="292"/>
    </location>
</feature>
<feature type="domain" description="RNA polymerase sigma-70 region 3" evidence="7">
    <location>
        <begin position="308"/>
        <end position="375"/>
    </location>
</feature>
<evidence type="ECO:0000259" key="8">
    <source>
        <dbReference type="Pfam" id="PF04542"/>
    </source>
</evidence>
<keyword evidence="4" id="KW-0238">DNA-binding</keyword>
<dbReference type="SUPFAM" id="SSF88659">
    <property type="entry name" value="Sigma3 and sigma4 domains of RNA polymerase sigma factors"/>
    <property type="match status" value="2"/>
</dbReference>